<dbReference type="Pfam" id="PF20043">
    <property type="entry name" value="DUF6445"/>
    <property type="match status" value="1"/>
</dbReference>
<name>A0A3G9G734_9CAUL</name>
<evidence type="ECO:0008006" key="3">
    <source>
        <dbReference type="Google" id="ProtNLM"/>
    </source>
</evidence>
<gene>
    <name evidence="1" type="ORF">EM6_2273</name>
</gene>
<dbReference type="OrthoDB" id="7630206at2"/>
<evidence type="ECO:0000313" key="2">
    <source>
        <dbReference type="Proteomes" id="UP000278756"/>
    </source>
</evidence>
<protein>
    <recommendedName>
        <fullName evidence="3">Phytanoyl-CoA dioxygenase</fullName>
    </recommendedName>
</protein>
<reference evidence="2" key="2">
    <citation type="journal article" date="2017" name="Plant Physiol. Biochem.">
        <title>Differential oxidative and antioxidative response of duckweed Lemna minor toward plant growth promoting/inhibiting bacteria.</title>
        <authorList>
            <person name="Ishizawa H."/>
            <person name="Kuroda M."/>
            <person name="Morikawa M."/>
            <person name="Ike M."/>
        </authorList>
    </citation>
    <scope>NUCLEOTIDE SEQUENCE [LARGE SCALE GENOMIC DNA]</scope>
    <source>
        <strain evidence="2">M6</strain>
    </source>
</reference>
<dbReference type="RefSeq" id="WP_126423157.1">
    <property type="nucleotide sequence ID" value="NZ_AP018828.1"/>
</dbReference>
<reference evidence="2" key="1">
    <citation type="journal article" date="2017" name="Biotechnol. Biofuels">
        <title>Evaluation of environmental bacterial communities as a factor affecting the growth of duckweed Lemna minor.</title>
        <authorList>
            <person name="Ishizawa H."/>
            <person name="Kuroda M."/>
            <person name="Morikawa M."/>
            <person name="Ike M."/>
        </authorList>
    </citation>
    <scope>NUCLEOTIDE SEQUENCE [LARGE SCALE GENOMIC DNA]</scope>
    <source>
        <strain evidence="2">M6</strain>
    </source>
</reference>
<organism evidence="1 2">
    <name type="scientific">Asticcacaulis excentricus</name>
    <dbReference type="NCBI Taxonomy" id="78587"/>
    <lineage>
        <taxon>Bacteria</taxon>
        <taxon>Pseudomonadati</taxon>
        <taxon>Pseudomonadota</taxon>
        <taxon>Alphaproteobacteria</taxon>
        <taxon>Caulobacterales</taxon>
        <taxon>Caulobacteraceae</taxon>
        <taxon>Asticcacaulis</taxon>
    </lineage>
</organism>
<evidence type="ECO:0000313" key="1">
    <source>
        <dbReference type="EMBL" id="BBF81671.1"/>
    </source>
</evidence>
<dbReference type="Proteomes" id="UP000278756">
    <property type="component" value="Chromosome 2"/>
</dbReference>
<sequence length="221" mass="24256">MISLNPHLTLTVQSLGHEAQPLIIVDEVLSDPQALIAEADAAAFRTPAPGSRYPGLNAPLPQTYKTVVATELLPRLLPHFGVTPQPLPLFGFFGVATQAPDAMDVRQAAPHIDAFSLNSFASVHYLFEGDLGGTAFFRHRASGHELITPSRSYSFERAKRLELDGFDGSGEAARAQFFEPIAAIEPRFNRLIFYRAGQIHYGQVQASNPRRLTANLFFGIR</sequence>
<dbReference type="EMBL" id="AP018828">
    <property type="protein sequence ID" value="BBF81671.1"/>
    <property type="molecule type" value="Genomic_DNA"/>
</dbReference>
<proteinExistence type="predicted"/>
<dbReference type="InterPro" id="IPR045617">
    <property type="entry name" value="DUF6445"/>
</dbReference>
<dbReference type="AlphaFoldDB" id="A0A3G9G734"/>
<accession>A0A3G9G734</accession>